<evidence type="ECO:0000256" key="2">
    <source>
        <dbReference type="ARBA" id="ARBA00004236"/>
    </source>
</evidence>
<keyword evidence="6 13" id="KW-0812">Transmembrane</keyword>
<evidence type="ECO:0000256" key="12">
    <source>
        <dbReference type="ARBA" id="ARBA00023316"/>
    </source>
</evidence>
<dbReference type="HAMAP" id="MF_02081">
    <property type="entry name" value="MrdA_transpept"/>
    <property type="match status" value="1"/>
</dbReference>
<evidence type="ECO:0000256" key="9">
    <source>
        <dbReference type="ARBA" id="ARBA00022984"/>
    </source>
</evidence>
<dbReference type="GO" id="GO:0005886">
    <property type="term" value="C:plasma membrane"/>
    <property type="evidence" value="ECO:0007669"/>
    <property type="project" value="UniProtKB-SubCell"/>
</dbReference>
<comment type="subcellular location">
    <subcellularLocation>
        <location evidence="2">Cell membrane</location>
    </subcellularLocation>
    <subcellularLocation>
        <location evidence="1">Membrane</location>
        <topology evidence="1">Single-pass membrane protein</topology>
    </subcellularLocation>
</comment>
<dbReference type="InterPro" id="IPR012338">
    <property type="entry name" value="Beta-lactam/transpept-like"/>
</dbReference>
<evidence type="ECO:0000256" key="8">
    <source>
        <dbReference type="ARBA" id="ARBA00022960"/>
    </source>
</evidence>
<keyword evidence="5" id="KW-0645">Protease</keyword>
<proteinExistence type="inferred from homology"/>
<dbReference type="SUPFAM" id="SSF56601">
    <property type="entry name" value="beta-lactamase/transpeptidase-like"/>
    <property type="match status" value="1"/>
</dbReference>
<sequence>MKSRVELRHYHTDISDFRRRLLIVAAGVVLAFALLVARWVDIQILHHNDYLVQAENNRISLIPITPNRGIITDRNGTVLANNYSAYTVELTPSKITNLNDTINAIAHLISITPVDRRKFFKSLADNHHFASLPLRTRLTDEEAAKIAANMFRLPGVEVNARLFRHYPQGKVAAHLLGYVSRLNDADIAKLQSAGRYDNYQGADHIGKTGIEQSYEALLHGNTGYEQVETDAGGHAVRLLAHKPPISGDKLTLWLDSRMEAIAEKAFGDHRGALVAIDVHTGGILAMVSQPGFDPNLFIDGIDSADWDALNNSPDHPLIDRALRSAYPEGSTLKPFMALAGLHYGVRTPEQTIYDPGYFAFPGSSHHYRDWAPNGHGTVDMHKSLVVSCDTYYYRLANDLGIVRMHDFLSQFGFGRKTGIDLEGEKAGVLPSPAWKAKFSRQPWYPGETVICGIGQGYNLATPLQLAVATASLANGGTVLRPQLVQRIVDSHTGITRDLPAQIVSHINLPPAQLKVIVDAMIDVTRPGGTAVGAFVGTPYLVAAKTGTAQVVGIRQNEKYHAADLDITHRDHAVLIAFAPADAPKIAVAVLVENGGHGGTAAGPIARAVMDYYLLGKSPAPAPQTGGPVHGH</sequence>
<dbReference type="GO" id="GO:0071972">
    <property type="term" value="F:peptidoglycan L,D-transpeptidase activity"/>
    <property type="evidence" value="ECO:0007669"/>
    <property type="project" value="TreeGrafter"/>
</dbReference>
<dbReference type="GO" id="GO:0006508">
    <property type="term" value="P:proteolysis"/>
    <property type="evidence" value="ECO:0007669"/>
    <property type="project" value="UniProtKB-KW"/>
</dbReference>
<dbReference type="InterPro" id="IPR001460">
    <property type="entry name" value="PCN-bd_Tpept"/>
</dbReference>
<feature type="domain" description="Penicillin-binding protein dimerisation" evidence="15">
    <location>
        <begin position="64"/>
        <end position="237"/>
    </location>
</feature>
<gene>
    <name evidence="16" type="ORF">CARN6_2401</name>
</gene>
<protein>
    <submittedName>
        <fullName evidence="16">Putative Penicillin-binding protein 2 (PBP-2) (MrdA)</fullName>
        <ecNumber evidence="16">2.4.1.129</ecNumber>
    </submittedName>
</protein>
<evidence type="ECO:0000256" key="13">
    <source>
        <dbReference type="SAM" id="Phobius"/>
    </source>
</evidence>
<organism evidence="16">
    <name type="scientific">mine drainage metagenome</name>
    <dbReference type="NCBI Taxonomy" id="410659"/>
    <lineage>
        <taxon>unclassified sequences</taxon>
        <taxon>metagenomes</taxon>
        <taxon>ecological metagenomes</taxon>
    </lineage>
</organism>
<evidence type="ECO:0000313" key="16">
    <source>
        <dbReference type="EMBL" id="CBI08880.1"/>
    </source>
</evidence>
<evidence type="ECO:0000259" key="14">
    <source>
        <dbReference type="Pfam" id="PF00905"/>
    </source>
</evidence>
<dbReference type="Gene3D" id="3.90.1310.10">
    <property type="entry name" value="Penicillin-binding protein 2a (Domain 2)"/>
    <property type="match status" value="1"/>
</dbReference>
<dbReference type="GO" id="GO:0009252">
    <property type="term" value="P:peptidoglycan biosynthetic process"/>
    <property type="evidence" value="ECO:0007669"/>
    <property type="project" value="UniProtKB-KW"/>
</dbReference>
<evidence type="ECO:0000256" key="1">
    <source>
        <dbReference type="ARBA" id="ARBA00004167"/>
    </source>
</evidence>
<dbReference type="GO" id="GO:0016757">
    <property type="term" value="F:glycosyltransferase activity"/>
    <property type="evidence" value="ECO:0007669"/>
    <property type="project" value="UniProtKB-KW"/>
</dbReference>
<dbReference type="Gene3D" id="3.40.710.10">
    <property type="entry name" value="DD-peptidase/beta-lactamase superfamily"/>
    <property type="match status" value="1"/>
</dbReference>
<name>E6QNQ9_9ZZZZ</name>
<evidence type="ECO:0000256" key="4">
    <source>
        <dbReference type="ARBA" id="ARBA00022519"/>
    </source>
</evidence>
<feature type="transmembrane region" description="Helical" evidence="13">
    <location>
        <begin position="21"/>
        <end position="40"/>
    </location>
</feature>
<dbReference type="EMBL" id="CABQ01000288">
    <property type="protein sequence ID" value="CBI08880.1"/>
    <property type="molecule type" value="Genomic_DNA"/>
</dbReference>
<evidence type="ECO:0000256" key="10">
    <source>
        <dbReference type="ARBA" id="ARBA00022989"/>
    </source>
</evidence>
<evidence type="ECO:0000256" key="6">
    <source>
        <dbReference type="ARBA" id="ARBA00022692"/>
    </source>
</evidence>
<dbReference type="NCBIfam" id="TIGR03423">
    <property type="entry name" value="pbp2_mrdA"/>
    <property type="match status" value="1"/>
</dbReference>
<dbReference type="SUPFAM" id="SSF56519">
    <property type="entry name" value="Penicillin binding protein dimerisation domain"/>
    <property type="match status" value="1"/>
</dbReference>
<dbReference type="EC" id="2.4.1.129" evidence="16"/>
<dbReference type="Pfam" id="PF00905">
    <property type="entry name" value="Transpeptidase"/>
    <property type="match status" value="1"/>
</dbReference>
<keyword evidence="4" id="KW-0997">Cell inner membrane</keyword>
<evidence type="ECO:0000256" key="11">
    <source>
        <dbReference type="ARBA" id="ARBA00023136"/>
    </source>
</evidence>
<dbReference type="AlphaFoldDB" id="E6QNQ9"/>
<dbReference type="GO" id="GO:0009002">
    <property type="term" value="F:serine-type D-Ala-D-Ala carboxypeptidase activity"/>
    <property type="evidence" value="ECO:0007669"/>
    <property type="project" value="InterPro"/>
</dbReference>
<dbReference type="InterPro" id="IPR036138">
    <property type="entry name" value="PBP_dimer_sf"/>
</dbReference>
<keyword evidence="9" id="KW-0573">Peptidoglycan synthesis</keyword>
<dbReference type="GO" id="GO:0008360">
    <property type="term" value="P:regulation of cell shape"/>
    <property type="evidence" value="ECO:0007669"/>
    <property type="project" value="UniProtKB-KW"/>
</dbReference>
<evidence type="ECO:0000256" key="5">
    <source>
        <dbReference type="ARBA" id="ARBA00022670"/>
    </source>
</evidence>
<keyword evidence="12" id="KW-0961">Cell wall biogenesis/degradation</keyword>
<evidence type="ECO:0000256" key="7">
    <source>
        <dbReference type="ARBA" id="ARBA00022801"/>
    </source>
</evidence>
<keyword evidence="10 13" id="KW-1133">Transmembrane helix</keyword>
<evidence type="ECO:0000256" key="3">
    <source>
        <dbReference type="ARBA" id="ARBA00022475"/>
    </source>
</evidence>
<dbReference type="PANTHER" id="PTHR30627">
    <property type="entry name" value="PEPTIDOGLYCAN D,D-TRANSPEPTIDASE"/>
    <property type="match status" value="1"/>
</dbReference>
<keyword evidence="3" id="KW-1003">Cell membrane</keyword>
<keyword evidence="8" id="KW-0133">Cell shape</keyword>
<reference evidence="16" key="1">
    <citation type="submission" date="2009-10" db="EMBL/GenBank/DDBJ databases">
        <title>Diversity of trophic interactions inside an arsenic-rich microbial ecosystem.</title>
        <authorList>
            <person name="Bertin P.N."/>
            <person name="Heinrich-Salmeron A."/>
            <person name="Pelletier E."/>
            <person name="Goulhen-Chollet F."/>
            <person name="Arsene-Ploetze F."/>
            <person name="Gallien S."/>
            <person name="Calteau A."/>
            <person name="Vallenet D."/>
            <person name="Casiot C."/>
            <person name="Chane-Woon-Ming B."/>
            <person name="Giloteaux L."/>
            <person name="Barakat M."/>
            <person name="Bonnefoy V."/>
            <person name="Bruneel O."/>
            <person name="Chandler M."/>
            <person name="Cleiss J."/>
            <person name="Duran R."/>
            <person name="Elbaz-Poulichet F."/>
            <person name="Fonknechten N."/>
            <person name="Lauga B."/>
            <person name="Mornico D."/>
            <person name="Ortet P."/>
            <person name="Schaeffer C."/>
            <person name="Siguier P."/>
            <person name="Alexander Thil Smith A."/>
            <person name="Van Dorsselaer A."/>
            <person name="Weissenbach J."/>
            <person name="Medigue C."/>
            <person name="Le Paslier D."/>
        </authorList>
    </citation>
    <scope>NUCLEOTIDE SEQUENCE</scope>
</reference>
<dbReference type="InterPro" id="IPR017790">
    <property type="entry name" value="Penicillin-binding_protein_2"/>
</dbReference>
<dbReference type="GO" id="GO:0008658">
    <property type="term" value="F:penicillin binding"/>
    <property type="evidence" value="ECO:0007669"/>
    <property type="project" value="InterPro"/>
</dbReference>
<dbReference type="Gene3D" id="3.30.1390.30">
    <property type="entry name" value="Penicillin-binding protein 2a, domain 3"/>
    <property type="match status" value="1"/>
</dbReference>
<dbReference type="InterPro" id="IPR050515">
    <property type="entry name" value="Beta-lactam/transpept"/>
</dbReference>
<keyword evidence="16" id="KW-0808">Transferase</keyword>
<feature type="domain" description="Penicillin-binding protein transpeptidase" evidence="14">
    <location>
        <begin position="271"/>
        <end position="610"/>
    </location>
</feature>
<dbReference type="PANTHER" id="PTHR30627:SF2">
    <property type="entry name" value="PEPTIDOGLYCAN D,D-TRANSPEPTIDASE MRDA"/>
    <property type="match status" value="1"/>
</dbReference>
<comment type="caution">
    <text evidence="16">The sequence shown here is derived from an EMBL/GenBank/DDBJ whole genome shotgun (WGS) entry which is preliminary data.</text>
</comment>
<dbReference type="GO" id="GO:0071555">
    <property type="term" value="P:cell wall organization"/>
    <property type="evidence" value="ECO:0007669"/>
    <property type="project" value="UniProtKB-KW"/>
</dbReference>
<dbReference type="InterPro" id="IPR005311">
    <property type="entry name" value="PBP_dimer"/>
</dbReference>
<evidence type="ECO:0000259" key="15">
    <source>
        <dbReference type="Pfam" id="PF03717"/>
    </source>
</evidence>
<keyword evidence="16" id="KW-0328">Glycosyltransferase</keyword>
<accession>E6QNQ9</accession>
<keyword evidence="7" id="KW-0378">Hydrolase</keyword>
<dbReference type="Pfam" id="PF03717">
    <property type="entry name" value="PBP_dimer"/>
    <property type="match status" value="1"/>
</dbReference>
<keyword evidence="11 13" id="KW-0472">Membrane</keyword>